<dbReference type="EMBL" id="JAIWYP010000014">
    <property type="protein sequence ID" value="KAH3706285.1"/>
    <property type="molecule type" value="Genomic_DNA"/>
</dbReference>
<gene>
    <name evidence="1" type="ORF">DPMN_065670</name>
</gene>
<dbReference type="Proteomes" id="UP000828390">
    <property type="component" value="Unassembled WGS sequence"/>
</dbReference>
<accession>A0A9D3YWD9</accession>
<reference evidence="1" key="2">
    <citation type="submission" date="2020-11" db="EMBL/GenBank/DDBJ databases">
        <authorList>
            <person name="McCartney M.A."/>
            <person name="Auch B."/>
            <person name="Kono T."/>
            <person name="Mallez S."/>
            <person name="Becker A."/>
            <person name="Gohl D.M."/>
            <person name="Silverstein K.A.T."/>
            <person name="Koren S."/>
            <person name="Bechman K.B."/>
            <person name="Herman A."/>
            <person name="Abrahante J.E."/>
            <person name="Garbe J."/>
        </authorList>
    </citation>
    <scope>NUCLEOTIDE SEQUENCE</scope>
    <source>
        <strain evidence="1">Duluth1</strain>
        <tissue evidence="1">Whole animal</tissue>
    </source>
</reference>
<proteinExistence type="predicted"/>
<evidence type="ECO:0000313" key="2">
    <source>
        <dbReference type="Proteomes" id="UP000828390"/>
    </source>
</evidence>
<reference evidence="1" key="1">
    <citation type="journal article" date="2019" name="bioRxiv">
        <title>The Genome of the Zebra Mussel, Dreissena polymorpha: A Resource for Invasive Species Research.</title>
        <authorList>
            <person name="McCartney M.A."/>
            <person name="Auch B."/>
            <person name="Kono T."/>
            <person name="Mallez S."/>
            <person name="Zhang Y."/>
            <person name="Obille A."/>
            <person name="Becker A."/>
            <person name="Abrahante J.E."/>
            <person name="Garbe J."/>
            <person name="Badalamenti J.P."/>
            <person name="Herman A."/>
            <person name="Mangelson H."/>
            <person name="Liachko I."/>
            <person name="Sullivan S."/>
            <person name="Sone E.D."/>
            <person name="Koren S."/>
            <person name="Silverstein K.A.T."/>
            <person name="Beckman K.B."/>
            <person name="Gohl D.M."/>
        </authorList>
    </citation>
    <scope>NUCLEOTIDE SEQUENCE</scope>
    <source>
        <strain evidence="1">Duluth1</strain>
        <tissue evidence="1">Whole animal</tissue>
    </source>
</reference>
<comment type="caution">
    <text evidence="1">The sequence shown here is derived from an EMBL/GenBank/DDBJ whole genome shotgun (WGS) entry which is preliminary data.</text>
</comment>
<sequence>MAATEKTLEALANRIMDLDYIIEKNHDKHVSVTAEDTYSFVESKKNSNTKKKTNSDVKRLKDWLGREDQEQNF</sequence>
<protein>
    <submittedName>
        <fullName evidence="1">Uncharacterized protein</fullName>
    </submittedName>
</protein>
<dbReference type="AlphaFoldDB" id="A0A9D3YWD9"/>
<organism evidence="1 2">
    <name type="scientific">Dreissena polymorpha</name>
    <name type="common">Zebra mussel</name>
    <name type="synonym">Mytilus polymorpha</name>
    <dbReference type="NCBI Taxonomy" id="45954"/>
    <lineage>
        <taxon>Eukaryota</taxon>
        <taxon>Metazoa</taxon>
        <taxon>Spiralia</taxon>
        <taxon>Lophotrochozoa</taxon>
        <taxon>Mollusca</taxon>
        <taxon>Bivalvia</taxon>
        <taxon>Autobranchia</taxon>
        <taxon>Heteroconchia</taxon>
        <taxon>Euheterodonta</taxon>
        <taxon>Imparidentia</taxon>
        <taxon>Neoheterodontei</taxon>
        <taxon>Myida</taxon>
        <taxon>Dreissenoidea</taxon>
        <taxon>Dreissenidae</taxon>
        <taxon>Dreissena</taxon>
    </lineage>
</organism>
<evidence type="ECO:0000313" key="1">
    <source>
        <dbReference type="EMBL" id="KAH3706285.1"/>
    </source>
</evidence>
<keyword evidence="2" id="KW-1185">Reference proteome</keyword>
<name>A0A9D3YWD9_DREPO</name>